<comment type="caution">
    <text evidence="1">The sequence shown here is derived from an EMBL/GenBank/DDBJ whole genome shotgun (WGS) entry which is preliminary data.</text>
</comment>
<evidence type="ECO:0000313" key="2">
    <source>
        <dbReference type="Proteomes" id="UP001597368"/>
    </source>
</evidence>
<evidence type="ECO:0008006" key="3">
    <source>
        <dbReference type="Google" id="ProtNLM"/>
    </source>
</evidence>
<reference evidence="2" key="1">
    <citation type="journal article" date="2019" name="Int. J. Syst. Evol. Microbiol.">
        <title>The Global Catalogue of Microorganisms (GCM) 10K type strain sequencing project: providing services to taxonomists for standard genome sequencing and annotation.</title>
        <authorList>
            <consortium name="The Broad Institute Genomics Platform"/>
            <consortium name="The Broad Institute Genome Sequencing Center for Infectious Disease"/>
            <person name="Wu L."/>
            <person name="Ma J."/>
        </authorList>
    </citation>
    <scope>NUCLEOTIDE SEQUENCE [LARGE SCALE GENOMIC DNA]</scope>
    <source>
        <strain evidence="2">ICMP 6774ER</strain>
    </source>
</reference>
<dbReference type="EMBL" id="JBHUFV010000033">
    <property type="protein sequence ID" value="MFD1933569.1"/>
    <property type="molecule type" value="Genomic_DNA"/>
</dbReference>
<accession>A0ABW4SZ48</accession>
<dbReference type="Proteomes" id="UP001597368">
    <property type="component" value="Unassembled WGS sequence"/>
</dbReference>
<sequence length="88" mass="9007">MADVDVLVVGSGPGGQKAAIAATKRARPDSVEFDEETVIDSDGILTLPGAPDSLDVVGIVLSPVRAWCDRGAGNFPNGLVSREVCADV</sequence>
<keyword evidence="2" id="KW-1185">Reference proteome</keyword>
<protein>
    <recommendedName>
        <fullName evidence="3">FAD-binding protein</fullName>
    </recommendedName>
</protein>
<organism evidence="1 2">
    <name type="scientific">Nonomuraea mangrovi</name>
    <dbReference type="NCBI Taxonomy" id="2316207"/>
    <lineage>
        <taxon>Bacteria</taxon>
        <taxon>Bacillati</taxon>
        <taxon>Actinomycetota</taxon>
        <taxon>Actinomycetes</taxon>
        <taxon>Streptosporangiales</taxon>
        <taxon>Streptosporangiaceae</taxon>
        <taxon>Nonomuraea</taxon>
    </lineage>
</organism>
<evidence type="ECO:0000313" key="1">
    <source>
        <dbReference type="EMBL" id="MFD1933569.1"/>
    </source>
</evidence>
<name>A0ABW4SZ48_9ACTN</name>
<gene>
    <name evidence="1" type="ORF">ACFSKW_19095</name>
</gene>
<dbReference type="RefSeq" id="WP_379573608.1">
    <property type="nucleotide sequence ID" value="NZ_JBHUFV010000033.1"/>
</dbReference>
<proteinExistence type="predicted"/>